<dbReference type="EMBL" id="JAUEPN010000004">
    <property type="protein sequence ID" value="KAK3295694.1"/>
    <property type="molecule type" value="Genomic_DNA"/>
</dbReference>
<evidence type="ECO:0000313" key="3">
    <source>
        <dbReference type="Proteomes" id="UP001278766"/>
    </source>
</evidence>
<reference evidence="2" key="2">
    <citation type="submission" date="2023-06" db="EMBL/GenBank/DDBJ databases">
        <authorList>
            <consortium name="Lawrence Berkeley National Laboratory"/>
            <person name="Haridas S."/>
            <person name="Hensen N."/>
            <person name="Bonometti L."/>
            <person name="Westerberg I."/>
            <person name="Brannstrom I.O."/>
            <person name="Guillou S."/>
            <person name="Cros-Aarteil S."/>
            <person name="Calhoun S."/>
            <person name="Kuo A."/>
            <person name="Mondo S."/>
            <person name="Pangilinan J."/>
            <person name="Riley R."/>
            <person name="Labutti K."/>
            <person name="Andreopoulos B."/>
            <person name="Lipzen A."/>
            <person name="Chen C."/>
            <person name="Yanf M."/>
            <person name="Daum C."/>
            <person name="Ng V."/>
            <person name="Clum A."/>
            <person name="Steindorff A."/>
            <person name="Ohm R."/>
            <person name="Martin F."/>
            <person name="Silar P."/>
            <person name="Natvig D."/>
            <person name="Lalanne C."/>
            <person name="Gautier V."/>
            <person name="Ament-Velasquez S.L."/>
            <person name="Kruys A."/>
            <person name="Hutchinson M.I."/>
            <person name="Powell A.J."/>
            <person name="Barry K."/>
            <person name="Miller A.N."/>
            <person name="Grigoriev I.V."/>
            <person name="Debuchy R."/>
            <person name="Gladieux P."/>
            <person name="Thoren M.H."/>
            <person name="Johannesson H."/>
        </authorList>
    </citation>
    <scope>NUCLEOTIDE SEQUENCE</scope>
    <source>
        <strain evidence="2">CBS 168.71</strain>
    </source>
</reference>
<proteinExistence type="predicted"/>
<dbReference type="GeneID" id="87835397"/>
<dbReference type="Proteomes" id="UP001278766">
    <property type="component" value="Unassembled WGS sequence"/>
</dbReference>
<sequence length="154" mass="17363">MKGSCLFFFSLALQKRGTARWLSWESGKRSFHRFCYSFETLGDWQVTWNGRHAAKALTWRLPRRAAQFANGAGATTHGWGEAHMLEQSLRRVPLTPPENAHPLSLSPLLASTKGDDWTTRPTKLMTPFLAPNPPRLRLGQHRNHGTLTQDSAAK</sequence>
<reference evidence="2" key="1">
    <citation type="journal article" date="2023" name="Mol. Phylogenet. Evol.">
        <title>Genome-scale phylogeny and comparative genomics of the fungal order Sordariales.</title>
        <authorList>
            <person name="Hensen N."/>
            <person name="Bonometti L."/>
            <person name="Westerberg I."/>
            <person name="Brannstrom I.O."/>
            <person name="Guillou S."/>
            <person name="Cros-Aarteil S."/>
            <person name="Calhoun S."/>
            <person name="Haridas S."/>
            <person name="Kuo A."/>
            <person name="Mondo S."/>
            <person name="Pangilinan J."/>
            <person name="Riley R."/>
            <person name="LaButti K."/>
            <person name="Andreopoulos B."/>
            <person name="Lipzen A."/>
            <person name="Chen C."/>
            <person name="Yan M."/>
            <person name="Daum C."/>
            <person name="Ng V."/>
            <person name="Clum A."/>
            <person name="Steindorff A."/>
            <person name="Ohm R.A."/>
            <person name="Martin F."/>
            <person name="Silar P."/>
            <person name="Natvig D.O."/>
            <person name="Lalanne C."/>
            <person name="Gautier V."/>
            <person name="Ament-Velasquez S.L."/>
            <person name="Kruys A."/>
            <person name="Hutchinson M.I."/>
            <person name="Powell A.J."/>
            <person name="Barry K."/>
            <person name="Miller A.N."/>
            <person name="Grigoriev I.V."/>
            <person name="Debuchy R."/>
            <person name="Gladieux P."/>
            <person name="Hiltunen Thoren M."/>
            <person name="Johannesson H."/>
        </authorList>
    </citation>
    <scope>NUCLEOTIDE SEQUENCE</scope>
    <source>
        <strain evidence="2">CBS 168.71</strain>
    </source>
</reference>
<accession>A0AAE0HG47</accession>
<organism evidence="2 3">
    <name type="scientific">Chaetomium fimeti</name>
    <dbReference type="NCBI Taxonomy" id="1854472"/>
    <lineage>
        <taxon>Eukaryota</taxon>
        <taxon>Fungi</taxon>
        <taxon>Dikarya</taxon>
        <taxon>Ascomycota</taxon>
        <taxon>Pezizomycotina</taxon>
        <taxon>Sordariomycetes</taxon>
        <taxon>Sordariomycetidae</taxon>
        <taxon>Sordariales</taxon>
        <taxon>Chaetomiaceae</taxon>
        <taxon>Chaetomium</taxon>
    </lineage>
</organism>
<protein>
    <submittedName>
        <fullName evidence="2">Uncharacterized protein</fullName>
    </submittedName>
</protein>
<feature type="compositionally biased region" description="Polar residues" evidence="1">
    <location>
        <begin position="145"/>
        <end position="154"/>
    </location>
</feature>
<feature type="region of interest" description="Disordered" evidence="1">
    <location>
        <begin position="126"/>
        <end position="154"/>
    </location>
</feature>
<keyword evidence="3" id="KW-1185">Reference proteome</keyword>
<evidence type="ECO:0000313" key="2">
    <source>
        <dbReference type="EMBL" id="KAK3295694.1"/>
    </source>
</evidence>
<dbReference type="RefSeq" id="XP_062659208.1">
    <property type="nucleotide sequence ID" value="XM_062798449.1"/>
</dbReference>
<comment type="caution">
    <text evidence="2">The sequence shown here is derived from an EMBL/GenBank/DDBJ whole genome shotgun (WGS) entry which is preliminary data.</text>
</comment>
<gene>
    <name evidence="2" type="ORF">B0H64DRAFT_152059</name>
</gene>
<dbReference type="AlphaFoldDB" id="A0AAE0HG47"/>
<evidence type="ECO:0000256" key="1">
    <source>
        <dbReference type="SAM" id="MobiDB-lite"/>
    </source>
</evidence>
<name>A0AAE0HG47_9PEZI</name>